<evidence type="ECO:0000313" key="1">
    <source>
        <dbReference type="EMBL" id="RXJ72621.1"/>
    </source>
</evidence>
<organism evidence="1 2">
    <name type="scientific">Veronia nyctiphanis</name>
    <dbReference type="NCBI Taxonomy" id="1278244"/>
    <lineage>
        <taxon>Bacteria</taxon>
        <taxon>Pseudomonadati</taxon>
        <taxon>Pseudomonadota</taxon>
        <taxon>Gammaproteobacteria</taxon>
        <taxon>Vibrionales</taxon>
        <taxon>Vibrionaceae</taxon>
        <taxon>Veronia</taxon>
    </lineage>
</organism>
<sequence length="52" mass="5885">MSKTLCEWRNATIVKDLKKLRKLVAEPNVVCSKCARVANTKKVLCKPISLKK</sequence>
<proteinExistence type="predicted"/>
<comment type="caution">
    <text evidence="1">The sequence shown here is derived from an EMBL/GenBank/DDBJ whole genome shotgun (WGS) entry which is preliminary data.</text>
</comment>
<protein>
    <submittedName>
        <fullName evidence="1">Uncharacterized protein</fullName>
    </submittedName>
</protein>
<dbReference type="AlphaFoldDB" id="A0A4Q0YUC9"/>
<keyword evidence="2" id="KW-1185">Reference proteome</keyword>
<dbReference type="Proteomes" id="UP000290287">
    <property type="component" value="Unassembled WGS sequence"/>
</dbReference>
<accession>A0A4Q0YUC9</accession>
<reference evidence="1 2" key="1">
    <citation type="submission" date="2017-10" db="EMBL/GenBank/DDBJ databases">
        <title>Nyctiphanis sp. nov., isolated from the stomach of the euphausiid Nyctiphanes simplex (Hansen, 1911) in the Gulf of California.</title>
        <authorList>
            <person name="Gomez-Gil B."/>
            <person name="Aguilar-Mendez M."/>
            <person name="Lopez-Cortes A."/>
            <person name="Gomez-Gutierrez J."/>
            <person name="Roque A."/>
            <person name="Lang E."/>
            <person name="Gonzalez-Castillo A."/>
        </authorList>
    </citation>
    <scope>NUCLEOTIDE SEQUENCE [LARGE SCALE GENOMIC DNA]</scope>
    <source>
        <strain evidence="1 2">CAIM 600</strain>
    </source>
</reference>
<name>A0A4Q0YUC9_9GAMM</name>
<gene>
    <name evidence="1" type="ORF">CS022_14320</name>
</gene>
<dbReference type="EMBL" id="PEIB01000017">
    <property type="protein sequence ID" value="RXJ72621.1"/>
    <property type="molecule type" value="Genomic_DNA"/>
</dbReference>
<evidence type="ECO:0000313" key="2">
    <source>
        <dbReference type="Proteomes" id="UP000290287"/>
    </source>
</evidence>